<feature type="region of interest" description="Disordered" evidence="1">
    <location>
        <begin position="1"/>
        <end position="43"/>
    </location>
</feature>
<reference evidence="3 4" key="1">
    <citation type="submission" date="2020-07" db="EMBL/GenBank/DDBJ databases">
        <title>Sequencing the genomes of 1000 actinobacteria strains.</title>
        <authorList>
            <person name="Klenk H.-P."/>
        </authorList>
    </citation>
    <scope>NUCLEOTIDE SEQUENCE [LARGE SCALE GENOMIC DNA]</scope>
    <source>
        <strain evidence="3 4">DSM 23819</strain>
    </source>
</reference>
<keyword evidence="2" id="KW-0472">Membrane</keyword>
<gene>
    <name evidence="3" type="ORF">BJ980_001736</name>
</gene>
<protein>
    <recommendedName>
        <fullName evidence="5">DUF4190 domain-containing protein</fullName>
    </recommendedName>
</protein>
<feature type="transmembrane region" description="Helical" evidence="2">
    <location>
        <begin position="73"/>
        <end position="102"/>
    </location>
</feature>
<accession>A0A7Y9UNQ9</accession>
<evidence type="ECO:0000256" key="2">
    <source>
        <dbReference type="SAM" id="Phobius"/>
    </source>
</evidence>
<evidence type="ECO:0000256" key="1">
    <source>
        <dbReference type="SAM" id="MobiDB-lite"/>
    </source>
</evidence>
<feature type="transmembrane region" description="Helical" evidence="2">
    <location>
        <begin position="123"/>
        <end position="152"/>
    </location>
</feature>
<keyword evidence="2" id="KW-1133">Transmembrane helix</keyword>
<evidence type="ECO:0000313" key="3">
    <source>
        <dbReference type="EMBL" id="NYG58813.1"/>
    </source>
</evidence>
<evidence type="ECO:0000313" key="4">
    <source>
        <dbReference type="Proteomes" id="UP000540656"/>
    </source>
</evidence>
<evidence type="ECO:0008006" key="5">
    <source>
        <dbReference type="Google" id="ProtNLM"/>
    </source>
</evidence>
<sequence>MTTDNPGSHDPGQGPEGGQEPYAEQQYAQPYGQQYGQPYGQPYGQQYGQGQPYGYGYPQPYPLQPPAHPNSGLAMGLGITGLVGGSLCGILIVCAPFAWVLGSRTIREIDADPYRWSGRSAATAGKITGIIGTVLMILVLLAIGAVVAWAIADPESFE</sequence>
<comment type="caution">
    <text evidence="3">The sequence shown here is derived from an EMBL/GenBank/DDBJ whole genome shotgun (WGS) entry which is preliminary data.</text>
</comment>
<dbReference type="RefSeq" id="WP_179501939.1">
    <property type="nucleotide sequence ID" value="NZ_JACCAA010000001.1"/>
</dbReference>
<dbReference type="EMBL" id="JACCAA010000001">
    <property type="protein sequence ID" value="NYG58813.1"/>
    <property type="molecule type" value="Genomic_DNA"/>
</dbReference>
<proteinExistence type="predicted"/>
<dbReference type="Proteomes" id="UP000540656">
    <property type="component" value="Unassembled WGS sequence"/>
</dbReference>
<organism evidence="3 4">
    <name type="scientific">Nocardioides daedukensis</name>
    <dbReference type="NCBI Taxonomy" id="634462"/>
    <lineage>
        <taxon>Bacteria</taxon>
        <taxon>Bacillati</taxon>
        <taxon>Actinomycetota</taxon>
        <taxon>Actinomycetes</taxon>
        <taxon>Propionibacteriales</taxon>
        <taxon>Nocardioidaceae</taxon>
        <taxon>Nocardioides</taxon>
    </lineage>
</organism>
<dbReference type="AlphaFoldDB" id="A0A7Y9UNQ9"/>
<feature type="compositionally biased region" description="Low complexity" evidence="1">
    <location>
        <begin position="18"/>
        <end position="43"/>
    </location>
</feature>
<name>A0A7Y9UNQ9_9ACTN</name>
<keyword evidence="4" id="KW-1185">Reference proteome</keyword>
<keyword evidence="2" id="KW-0812">Transmembrane</keyword>